<comment type="catalytic activity">
    <reaction evidence="1">
        <text>Endohydrolysis of (1-&gt;4)-beta-D-xylosidic linkages in xylans.</text>
        <dbReference type="EC" id="3.2.1.8"/>
    </reaction>
</comment>
<dbReference type="InterPro" id="IPR012291">
    <property type="entry name" value="CBM2_carb-bd_dom_sf"/>
</dbReference>
<feature type="domain" description="GH10" evidence="12">
    <location>
        <begin position="1"/>
        <end position="132"/>
    </location>
</feature>
<accession>A0A918D908</accession>
<dbReference type="PANTHER" id="PTHR31490">
    <property type="entry name" value="GLYCOSYL HYDROLASE"/>
    <property type="match status" value="1"/>
</dbReference>
<feature type="active site" description="Nucleophile" evidence="10">
    <location>
        <position position="54"/>
    </location>
</feature>
<comment type="similarity">
    <text evidence="2">Belongs to the glycosyl hydrolase 10 (cellulase F) family.</text>
</comment>
<dbReference type="InterPro" id="IPR001919">
    <property type="entry name" value="CBD2"/>
</dbReference>
<dbReference type="SUPFAM" id="SSF49384">
    <property type="entry name" value="Carbohydrate-binding domain"/>
    <property type="match status" value="1"/>
</dbReference>
<evidence type="ECO:0000256" key="2">
    <source>
        <dbReference type="ARBA" id="ARBA00007495"/>
    </source>
</evidence>
<dbReference type="Pfam" id="PF00331">
    <property type="entry name" value="Glyco_hydro_10"/>
    <property type="match status" value="1"/>
</dbReference>
<proteinExistence type="inferred from homology"/>
<evidence type="ECO:0000313" key="14">
    <source>
        <dbReference type="Proteomes" id="UP000600365"/>
    </source>
</evidence>
<evidence type="ECO:0000256" key="6">
    <source>
        <dbReference type="ARBA" id="ARBA00022801"/>
    </source>
</evidence>
<keyword evidence="14" id="KW-1185">Reference proteome</keyword>
<dbReference type="PANTHER" id="PTHR31490:SF88">
    <property type="entry name" value="BETA-XYLANASE"/>
    <property type="match status" value="1"/>
</dbReference>
<dbReference type="AlphaFoldDB" id="A0A918D908"/>
<evidence type="ECO:0000259" key="11">
    <source>
        <dbReference type="PROSITE" id="PS51173"/>
    </source>
</evidence>
<dbReference type="EC" id="3.2.1.8" evidence="3"/>
<dbReference type="PROSITE" id="PS51173">
    <property type="entry name" value="CBM2"/>
    <property type="match status" value="1"/>
</dbReference>
<reference evidence="13 14" key="1">
    <citation type="journal article" date="2014" name="Int. J. Syst. Evol. Microbiol.">
        <title>Complete genome sequence of Corynebacterium casei LMG S-19264T (=DSM 44701T), isolated from a smear-ripened cheese.</title>
        <authorList>
            <consortium name="US DOE Joint Genome Institute (JGI-PGF)"/>
            <person name="Walter F."/>
            <person name="Albersmeier A."/>
            <person name="Kalinowski J."/>
            <person name="Ruckert C."/>
        </authorList>
    </citation>
    <scope>NUCLEOTIDE SEQUENCE [LARGE SCALE GENOMIC DNA]</scope>
    <source>
        <strain evidence="13 14">CGMCC 4.7111</strain>
    </source>
</reference>
<dbReference type="GO" id="GO:0031176">
    <property type="term" value="F:endo-1,4-beta-xylanase activity"/>
    <property type="evidence" value="ECO:0007669"/>
    <property type="project" value="UniProtKB-EC"/>
</dbReference>
<dbReference type="Pfam" id="PF00553">
    <property type="entry name" value="CBM_2"/>
    <property type="match status" value="1"/>
</dbReference>
<keyword evidence="5" id="KW-0732">Signal</keyword>
<evidence type="ECO:0000256" key="4">
    <source>
        <dbReference type="ARBA" id="ARBA00022651"/>
    </source>
</evidence>
<dbReference type="GO" id="GO:0045493">
    <property type="term" value="P:xylan catabolic process"/>
    <property type="evidence" value="ECO:0007669"/>
    <property type="project" value="UniProtKB-KW"/>
</dbReference>
<dbReference type="Gene3D" id="3.20.20.80">
    <property type="entry name" value="Glycosidases"/>
    <property type="match status" value="1"/>
</dbReference>
<evidence type="ECO:0000256" key="9">
    <source>
        <dbReference type="ARBA" id="ARBA00023326"/>
    </source>
</evidence>
<dbReference type="InterPro" id="IPR008965">
    <property type="entry name" value="CBM2/CBM3_carb-bd_dom_sf"/>
</dbReference>
<sequence>MTALYNLVKSLKDRGVPIDGVGLQAHLILGQVPATLRQNIQRFADLGVDVAISELDIRMQLPSDSAKSTQQAADYKAVFDACVAVSRCYGVTVWGFTDSDSWIPDVFSGYGAATPYDENYAPKPAYYAIATSLGGTSTPPSTGGCAATYEVGSQWNTGFTGQVKIACSGAALSSWKVSWTYGASQRITQAWNATCTQSGAAVTCVNASYNGTVPDGGSVTFGFNASWSGSNPVPTVTLG</sequence>
<evidence type="ECO:0000256" key="10">
    <source>
        <dbReference type="PROSITE-ProRule" id="PRU10061"/>
    </source>
</evidence>
<dbReference type="PROSITE" id="PS51760">
    <property type="entry name" value="GH10_2"/>
    <property type="match status" value="1"/>
</dbReference>
<keyword evidence="7" id="KW-0119">Carbohydrate metabolism</keyword>
<dbReference type="SUPFAM" id="SSF51445">
    <property type="entry name" value="(Trans)glycosidases"/>
    <property type="match status" value="1"/>
</dbReference>
<feature type="domain" description="CBM2" evidence="11">
    <location>
        <begin position="138"/>
        <end position="239"/>
    </location>
</feature>
<evidence type="ECO:0000256" key="1">
    <source>
        <dbReference type="ARBA" id="ARBA00000681"/>
    </source>
</evidence>
<dbReference type="Gene3D" id="2.60.40.290">
    <property type="match status" value="1"/>
</dbReference>
<dbReference type="Proteomes" id="UP000600365">
    <property type="component" value="Unassembled WGS sequence"/>
</dbReference>
<keyword evidence="9" id="KW-0624">Polysaccharide degradation</keyword>
<dbReference type="SMART" id="SM00633">
    <property type="entry name" value="Glyco_10"/>
    <property type="match status" value="1"/>
</dbReference>
<organism evidence="13 14">
    <name type="scientific">Streptomyces albiflavescens</name>
    <dbReference type="NCBI Taxonomy" id="1623582"/>
    <lineage>
        <taxon>Bacteria</taxon>
        <taxon>Bacillati</taxon>
        <taxon>Actinomycetota</taxon>
        <taxon>Actinomycetes</taxon>
        <taxon>Kitasatosporales</taxon>
        <taxon>Streptomycetaceae</taxon>
        <taxon>Streptomyces</taxon>
    </lineage>
</organism>
<evidence type="ECO:0000256" key="8">
    <source>
        <dbReference type="ARBA" id="ARBA00023295"/>
    </source>
</evidence>
<keyword evidence="8" id="KW-0326">Glycosidase</keyword>
<dbReference type="InterPro" id="IPR044846">
    <property type="entry name" value="GH10"/>
</dbReference>
<evidence type="ECO:0000313" key="13">
    <source>
        <dbReference type="EMBL" id="GGN83338.1"/>
    </source>
</evidence>
<comment type="caution">
    <text evidence="13">The sequence shown here is derived from an EMBL/GenBank/DDBJ whole genome shotgun (WGS) entry which is preliminary data.</text>
</comment>
<dbReference type="EMBL" id="BMMM01000016">
    <property type="protein sequence ID" value="GGN83338.1"/>
    <property type="molecule type" value="Genomic_DNA"/>
</dbReference>
<dbReference type="InterPro" id="IPR017853">
    <property type="entry name" value="GH"/>
</dbReference>
<dbReference type="SMART" id="SM00637">
    <property type="entry name" value="CBD_II"/>
    <property type="match status" value="1"/>
</dbReference>
<keyword evidence="6" id="KW-0378">Hydrolase</keyword>
<dbReference type="GO" id="GO:0030247">
    <property type="term" value="F:polysaccharide binding"/>
    <property type="evidence" value="ECO:0007669"/>
    <property type="project" value="UniProtKB-UniRule"/>
</dbReference>
<dbReference type="PROSITE" id="PS00591">
    <property type="entry name" value="GH10_1"/>
    <property type="match status" value="1"/>
</dbReference>
<evidence type="ECO:0000256" key="3">
    <source>
        <dbReference type="ARBA" id="ARBA00012590"/>
    </source>
</evidence>
<evidence type="ECO:0000256" key="7">
    <source>
        <dbReference type="ARBA" id="ARBA00023277"/>
    </source>
</evidence>
<gene>
    <name evidence="13" type="ORF">GCM10011579_071990</name>
</gene>
<keyword evidence="4" id="KW-0858">Xylan degradation</keyword>
<protein>
    <recommendedName>
        <fullName evidence="3">endo-1,4-beta-xylanase</fullName>
        <ecNumber evidence="3">3.2.1.8</ecNumber>
    </recommendedName>
</protein>
<evidence type="ECO:0000259" key="12">
    <source>
        <dbReference type="PROSITE" id="PS51760"/>
    </source>
</evidence>
<dbReference type="InterPro" id="IPR001000">
    <property type="entry name" value="GH10_dom"/>
</dbReference>
<name>A0A918D908_9ACTN</name>
<dbReference type="InterPro" id="IPR031158">
    <property type="entry name" value="GH10_AS"/>
</dbReference>
<evidence type="ECO:0000256" key="5">
    <source>
        <dbReference type="ARBA" id="ARBA00022729"/>
    </source>
</evidence>